<comment type="caution">
    <text evidence="8">The sequence shown here is derived from an EMBL/GenBank/DDBJ whole genome shotgun (WGS) entry which is preliminary data.</text>
</comment>
<evidence type="ECO:0000256" key="7">
    <source>
        <dbReference type="SAM" id="MobiDB-lite"/>
    </source>
</evidence>
<feature type="region of interest" description="Disordered" evidence="7">
    <location>
        <begin position="444"/>
        <end position="464"/>
    </location>
</feature>
<evidence type="ECO:0000313" key="8">
    <source>
        <dbReference type="EMBL" id="KAL1495658.1"/>
    </source>
</evidence>
<reference evidence="8 9" key="1">
    <citation type="journal article" date="2024" name="Science">
        <title>Giant polyketide synthase enzymes in the biosynthesis of giant marine polyether toxins.</title>
        <authorList>
            <person name="Fallon T.R."/>
            <person name="Shende V.V."/>
            <person name="Wierzbicki I.H."/>
            <person name="Pendleton A.L."/>
            <person name="Watervoot N.F."/>
            <person name="Auber R.P."/>
            <person name="Gonzalez D.J."/>
            <person name="Wisecaver J.H."/>
            <person name="Moore B.S."/>
        </authorList>
    </citation>
    <scope>NUCLEOTIDE SEQUENCE [LARGE SCALE GENOMIC DNA]</scope>
    <source>
        <strain evidence="8 9">12B1</strain>
    </source>
</reference>
<dbReference type="InterPro" id="IPR027417">
    <property type="entry name" value="P-loop_NTPase"/>
</dbReference>
<dbReference type="InterPro" id="IPR051292">
    <property type="entry name" value="Xyl/GlcA_transferase"/>
</dbReference>
<evidence type="ECO:0000256" key="1">
    <source>
        <dbReference type="ARBA" id="ARBA00004606"/>
    </source>
</evidence>
<comment type="subcellular location">
    <subcellularLocation>
        <location evidence="1">Membrane</location>
        <topology evidence="1">Single-pass type II membrane protein</topology>
    </subcellularLocation>
</comment>
<dbReference type="GO" id="GO:0016020">
    <property type="term" value="C:membrane"/>
    <property type="evidence" value="ECO:0007669"/>
    <property type="project" value="UniProtKB-SubCell"/>
</dbReference>
<dbReference type="AlphaFoldDB" id="A0AB34ICM4"/>
<dbReference type="EMBL" id="JBGBPQ010000031">
    <property type="protein sequence ID" value="KAL1495658.1"/>
    <property type="molecule type" value="Genomic_DNA"/>
</dbReference>
<keyword evidence="3" id="KW-0735">Signal-anchor</keyword>
<keyword evidence="6" id="KW-0325">Glycoprotein</keyword>
<name>A0AB34ICM4_PRYPA</name>
<dbReference type="Proteomes" id="UP001515480">
    <property type="component" value="Unassembled WGS sequence"/>
</dbReference>
<keyword evidence="2" id="KW-0812">Transmembrane</keyword>
<evidence type="ECO:0000256" key="5">
    <source>
        <dbReference type="ARBA" id="ARBA00023136"/>
    </source>
</evidence>
<accession>A0AB34ICM4</accession>
<dbReference type="GO" id="GO:0015020">
    <property type="term" value="F:glucuronosyltransferase activity"/>
    <property type="evidence" value="ECO:0007669"/>
    <property type="project" value="TreeGrafter"/>
</dbReference>
<evidence type="ECO:0000256" key="4">
    <source>
        <dbReference type="ARBA" id="ARBA00022989"/>
    </source>
</evidence>
<evidence type="ECO:0008006" key="10">
    <source>
        <dbReference type="Google" id="ProtNLM"/>
    </source>
</evidence>
<dbReference type="Gene3D" id="3.40.50.300">
    <property type="entry name" value="P-loop containing nucleotide triphosphate hydrolases"/>
    <property type="match status" value="2"/>
</dbReference>
<evidence type="ECO:0000313" key="9">
    <source>
        <dbReference type="Proteomes" id="UP001515480"/>
    </source>
</evidence>
<evidence type="ECO:0000256" key="2">
    <source>
        <dbReference type="ARBA" id="ARBA00022692"/>
    </source>
</evidence>
<dbReference type="PANTHER" id="PTHR12270:SF52">
    <property type="entry name" value="GLYCOSYLTRANSFERASE-LIKE PROTEIN GNT13-RELATED"/>
    <property type="match status" value="1"/>
</dbReference>
<evidence type="ECO:0000256" key="6">
    <source>
        <dbReference type="ARBA" id="ARBA00023180"/>
    </source>
</evidence>
<keyword evidence="4" id="KW-1133">Transmembrane helix</keyword>
<gene>
    <name evidence="8" type="ORF">AB1Y20_016524</name>
</gene>
<feature type="compositionally biased region" description="Pro residues" evidence="7">
    <location>
        <begin position="452"/>
        <end position="462"/>
    </location>
</feature>
<feature type="compositionally biased region" description="Basic and acidic residues" evidence="7">
    <location>
        <begin position="43"/>
        <end position="54"/>
    </location>
</feature>
<keyword evidence="5" id="KW-0472">Membrane</keyword>
<dbReference type="Pfam" id="PF13896">
    <property type="entry name" value="Glyco_transf_49"/>
    <property type="match status" value="1"/>
</dbReference>
<evidence type="ECO:0000256" key="3">
    <source>
        <dbReference type="ARBA" id="ARBA00022968"/>
    </source>
</evidence>
<sequence length="1082" mass="118075">MPADSPAGGAARMACPLVPPHGSLAERTAPLSPISFTSSPPERAGEWEREDRNAESTASPGCPRSYARRVALGVLAVGLVVAAWYAAARAPSGISFDEEANICLFTIMTQERLASLHRMLTVWDGWVSIAMLVDDYATASSMGLQMLSYDGRLPPLPERITLSLVEDRGYREPFNRFPYNVLRNVALSRCHADYVMAVDVDFVPFPAPSPSRRLRRHLLDLDVRAGSPNVIALAAFEQVEGASSSAAHLLLDKPQLQRLVGAREVIGFASAVYDAGHRCDHVDRFLSTAAAYEVAYEFGCEPYVLLPRAMAHPYEERFVGYGKDRVSWNYELAAKGARFVVPADAFLVHFNTYDKPQQRGASKRQYGHFPTDWMLGESCWPSFRDRVQRQYNYSLYTCHQRNIDQLQRHKFEQCVAEAEQLCVAPYCSPAVTTVLTRGGRVQSHASPHALFPRPPPPPPPPRARLAPREPGLLLVGCEACGVPELWRTLLITNSFAPAAVEPGEPSWRDRQVHYFDHEARYMLGHAWYQQRWLLADGARLVAVDGSSSYLHSALAAARAAASLAASTLRLVLLRDPYARALRRWRDLSRRQEATRGVSFDAKLLAETSALSRCFDDAAEGGALRPAAWERCVAVACGRYCVMGEGVYPPQLVPWRPALVLPEDAFRSPAAAPAALRRVFAALSLPPPPSLPCAASQLSAWLSANDSSAAPRPPPPHAAAAAAGRAFFSRYNAPLLALVDAPSLPLWREAAWANAPPPSPQQLRAALAALRAHVAADDAPPPIGAARWFGGGPRPSVFLLGARDASAEGLAEFLLSQPGVCGGPLRLFDDDSRYANGLAAAAARFTRRPHNASARRASACATLVDTTPYLHTRWAAPRIHATLAAERASLRFLVVLRDPTERAVRHWRSLQASVLRASRHAKRDAPGAPRPSDAGAYVNGSSLLKKAKHEAAQMAACLAAAPPPHSAAAWARCTTLACNWAECITSAGLYAPQLRGWFDYFPREQFLFLDAALLHAAPHDAAARVAEFLRFPPPADGAAGARDNSSMATVGEQLKRVLHRFYAEHNRDLRQLLGESYPSAPWL</sequence>
<proteinExistence type="predicted"/>
<dbReference type="GO" id="GO:0042285">
    <property type="term" value="F:xylosyltransferase activity"/>
    <property type="evidence" value="ECO:0007669"/>
    <property type="project" value="TreeGrafter"/>
</dbReference>
<dbReference type="SUPFAM" id="SSF52540">
    <property type="entry name" value="P-loop containing nucleoside triphosphate hydrolases"/>
    <property type="match status" value="2"/>
</dbReference>
<keyword evidence="9" id="KW-1185">Reference proteome</keyword>
<feature type="region of interest" description="Disordered" evidence="7">
    <location>
        <begin position="24"/>
        <end position="60"/>
    </location>
</feature>
<protein>
    <recommendedName>
        <fullName evidence="10">Protein-tyrosine sulfotransferase</fullName>
    </recommendedName>
</protein>
<dbReference type="PANTHER" id="PTHR12270">
    <property type="entry name" value="GLYCOSYLTRANSFERASE-RELATED"/>
    <property type="match status" value="1"/>
</dbReference>
<dbReference type="GO" id="GO:0035269">
    <property type="term" value="P:protein O-linked glycosylation via mannose"/>
    <property type="evidence" value="ECO:0007669"/>
    <property type="project" value="TreeGrafter"/>
</dbReference>
<organism evidence="8 9">
    <name type="scientific">Prymnesium parvum</name>
    <name type="common">Toxic golden alga</name>
    <dbReference type="NCBI Taxonomy" id="97485"/>
    <lineage>
        <taxon>Eukaryota</taxon>
        <taxon>Haptista</taxon>
        <taxon>Haptophyta</taxon>
        <taxon>Prymnesiophyceae</taxon>
        <taxon>Prymnesiales</taxon>
        <taxon>Prymnesiaceae</taxon>
        <taxon>Prymnesium</taxon>
    </lineage>
</organism>